<dbReference type="SUPFAM" id="SSF51905">
    <property type="entry name" value="FAD/NAD(P)-binding domain"/>
    <property type="match status" value="1"/>
</dbReference>
<dbReference type="PRINTS" id="PR00411">
    <property type="entry name" value="PNDRDTASEI"/>
</dbReference>
<evidence type="ECO:0000256" key="16">
    <source>
        <dbReference type="RuleBase" id="RU003692"/>
    </source>
</evidence>
<dbReference type="Proteomes" id="UP000006545">
    <property type="component" value="Chromosome"/>
</dbReference>
<keyword evidence="8 16" id="KW-0560">Oxidoreductase</keyword>
<dbReference type="GO" id="GO:0004148">
    <property type="term" value="F:dihydrolipoyl dehydrogenase (NADH) activity"/>
    <property type="evidence" value="ECO:0007669"/>
    <property type="project" value="UniProtKB-EC"/>
</dbReference>
<dbReference type="PANTHER" id="PTHR22912:SF217">
    <property type="entry name" value="DIHYDROLIPOYL DEHYDROGENASE"/>
    <property type="match status" value="1"/>
</dbReference>
<dbReference type="SUPFAM" id="SSF55424">
    <property type="entry name" value="FAD/NAD-linked reductases, dimerisation (C-terminal) domain"/>
    <property type="match status" value="1"/>
</dbReference>
<feature type="binding site" evidence="14">
    <location>
        <position position="49"/>
    </location>
    <ligand>
        <name>FAD</name>
        <dbReference type="ChEBI" id="CHEBI:57692"/>
    </ligand>
</feature>
<comment type="catalytic activity">
    <reaction evidence="12 16">
        <text>N(6)-[(R)-dihydrolipoyl]-L-lysyl-[protein] + NAD(+) = N(6)-[(R)-lipoyl]-L-lysyl-[protein] + NADH + H(+)</text>
        <dbReference type="Rhea" id="RHEA:15045"/>
        <dbReference type="Rhea" id="RHEA-COMP:10474"/>
        <dbReference type="Rhea" id="RHEA-COMP:10475"/>
        <dbReference type="ChEBI" id="CHEBI:15378"/>
        <dbReference type="ChEBI" id="CHEBI:57540"/>
        <dbReference type="ChEBI" id="CHEBI:57945"/>
        <dbReference type="ChEBI" id="CHEBI:83099"/>
        <dbReference type="ChEBI" id="CHEBI:83100"/>
        <dbReference type="EC" id="1.8.1.4"/>
    </reaction>
</comment>
<evidence type="ECO:0000256" key="2">
    <source>
        <dbReference type="ARBA" id="ARBA00007532"/>
    </source>
</evidence>
<name>F4KMK2_PORAD</name>
<dbReference type="GO" id="GO:0006103">
    <property type="term" value="P:2-oxoglutarate metabolic process"/>
    <property type="evidence" value="ECO:0007669"/>
    <property type="project" value="TreeGrafter"/>
</dbReference>
<keyword evidence="7 14" id="KW-0274">FAD</keyword>
<keyword evidence="14" id="KW-0547">Nucleotide-binding</keyword>
<dbReference type="PANTHER" id="PTHR22912">
    <property type="entry name" value="DISULFIDE OXIDOREDUCTASE"/>
    <property type="match status" value="1"/>
</dbReference>
<evidence type="ECO:0000313" key="19">
    <source>
        <dbReference type="EMBL" id="AEE13301.1"/>
    </source>
</evidence>
<evidence type="ECO:0000256" key="14">
    <source>
        <dbReference type="PIRSR" id="PIRSR000350-3"/>
    </source>
</evidence>
<keyword evidence="6 16" id="KW-0285">Flavoprotein</keyword>
<dbReference type="Gene3D" id="3.30.390.30">
    <property type="match status" value="1"/>
</dbReference>
<dbReference type="PIRSF" id="PIRSF000350">
    <property type="entry name" value="Mercury_reductase_MerA"/>
    <property type="match status" value="1"/>
</dbReference>
<evidence type="ECO:0000256" key="11">
    <source>
        <dbReference type="ARBA" id="ARBA00023284"/>
    </source>
</evidence>
<feature type="domain" description="Pyridine nucleotide-disulphide oxidoreductase dimerisation" evidence="17">
    <location>
        <begin position="341"/>
        <end position="448"/>
    </location>
</feature>
<dbReference type="InterPro" id="IPR036188">
    <property type="entry name" value="FAD/NAD-bd_sf"/>
</dbReference>
<dbReference type="EC" id="1.8.1.4" evidence="3 16"/>
<evidence type="ECO:0000256" key="13">
    <source>
        <dbReference type="PIRSR" id="PIRSR000350-2"/>
    </source>
</evidence>
<evidence type="ECO:0000256" key="3">
    <source>
        <dbReference type="ARBA" id="ARBA00012608"/>
    </source>
</evidence>
<evidence type="ECO:0000256" key="7">
    <source>
        <dbReference type="ARBA" id="ARBA00022827"/>
    </source>
</evidence>
<dbReference type="Pfam" id="PF02852">
    <property type="entry name" value="Pyr_redox_dim"/>
    <property type="match status" value="1"/>
</dbReference>
<evidence type="ECO:0000256" key="9">
    <source>
        <dbReference type="ARBA" id="ARBA00023027"/>
    </source>
</evidence>
<dbReference type="KEGG" id="pah:Poras_1362"/>
<evidence type="ECO:0000256" key="4">
    <source>
        <dbReference type="ARBA" id="ARBA00016961"/>
    </source>
</evidence>
<dbReference type="Gene3D" id="3.50.50.60">
    <property type="entry name" value="FAD/NAD(P)-binding domain"/>
    <property type="match status" value="2"/>
</dbReference>
<feature type="disulfide bond" description="Redox-active" evidence="15">
    <location>
        <begin position="40"/>
        <end position="45"/>
    </location>
</feature>
<dbReference type="Pfam" id="PF07992">
    <property type="entry name" value="Pyr_redox_2"/>
    <property type="match status" value="1"/>
</dbReference>
<dbReference type="eggNOG" id="COG1249">
    <property type="taxonomic scope" value="Bacteria"/>
</dbReference>
<evidence type="ECO:0000313" key="20">
    <source>
        <dbReference type="Proteomes" id="UP000006545"/>
    </source>
</evidence>
<keyword evidence="5" id="KW-0963">Cytoplasm</keyword>
<gene>
    <name evidence="19" type="ordered locus">Poras_1362</name>
</gene>
<comment type="cofactor">
    <cofactor evidence="14 16">
        <name>FAD</name>
        <dbReference type="ChEBI" id="CHEBI:57692"/>
    </cofactor>
    <text evidence="14 16">Binds 1 FAD per subunit.</text>
</comment>
<evidence type="ECO:0000256" key="10">
    <source>
        <dbReference type="ARBA" id="ARBA00023157"/>
    </source>
</evidence>
<dbReference type="PROSITE" id="PS00076">
    <property type="entry name" value="PYRIDINE_REDOX_1"/>
    <property type="match status" value="1"/>
</dbReference>
<reference evidence="20" key="1">
    <citation type="submission" date="2011-04" db="EMBL/GenBank/DDBJ databases">
        <title>The complete genome of Porphyromonas asaccharolytica DSM 20707.</title>
        <authorList>
            <person name="Lucas S."/>
            <person name="Han J."/>
            <person name="Lapidus A."/>
            <person name="Bruce D."/>
            <person name="Goodwin L."/>
            <person name="Pitluck S."/>
            <person name="Peters L."/>
            <person name="Kyrpides N."/>
            <person name="Mavromatis K."/>
            <person name="Ivanova N."/>
            <person name="Ovchinnikova G."/>
            <person name="Pagani I."/>
            <person name="Lu M."/>
            <person name="Detter J.C."/>
            <person name="Tapia R."/>
            <person name="Han C."/>
            <person name="Land M."/>
            <person name="Hauser L."/>
            <person name="Markowitz V."/>
            <person name="Cheng J.-F."/>
            <person name="Hugenholtz P."/>
            <person name="Woyke T."/>
            <person name="Wu D."/>
            <person name="Gronow S."/>
            <person name="Wellnitz S."/>
            <person name="Brambilla E."/>
            <person name="Klenk H.-P."/>
            <person name="Eisen J.A."/>
        </authorList>
    </citation>
    <scope>NUCLEOTIDE SEQUENCE [LARGE SCALE GENOMIC DNA]</scope>
    <source>
        <strain evidence="20">ATCC 25260 / DSM 20707 / VPI 4198</strain>
    </source>
</reference>
<organism evidence="19 20">
    <name type="scientific">Porphyromonas asaccharolytica (strain ATCC 25260 / DSM 20707 / BCRC 10618 / CCUG 7834 / JCM 6326 / LMG 13178 / VPI 4198 / B440)</name>
    <name type="common">Bacteroides asaccharolyticus</name>
    <dbReference type="NCBI Taxonomy" id="879243"/>
    <lineage>
        <taxon>Bacteria</taxon>
        <taxon>Pseudomonadati</taxon>
        <taxon>Bacteroidota</taxon>
        <taxon>Bacteroidia</taxon>
        <taxon>Bacteroidales</taxon>
        <taxon>Porphyromonadaceae</taxon>
        <taxon>Porphyromonas</taxon>
    </lineage>
</organism>
<dbReference type="OrthoDB" id="9800167at2"/>
<feature type="binding site" evidence="14">
    <location>
        <position position="305"/>
    </location>
    <ligand>
        <name>NAD(+)</name>
        <dbReference type="ChEBI" id="CHEBI:57540"/>
    </ligand>
</feature>
<sequence length="457" mass="49560">MTYDLIIIGGGPAGYTAAERAARGGLQTLLIEERALGGVCLNEGCIPTKTLLYSAKVWQTVQTAAKYGVACTPEQIDPAKVISRKNKVVRKLVAGIRARMKDAGVTVVTEHATVTAHNSDDTYTVTAAGETYTAKHLLLCTGSETVIPPIPGVEEGHYITHREALDSKELPASIVIIGGGVIGMEFAAYYNEMGVTVSVVEMLPEIINGMDSELAALLREEYTKRGIKFYLQHKVTHLYADGVEVEYEGETFKVEGEQVMLSVGRRPVTSSFEALLSQGLELERRGVKTDEYLRTSLPNLYAAGDVNGHSLLAHTAVREAEVAVDHILGRKIINPMSYRAIPGVVYTHPEIAGVGFTEDALKSGDKVYTKLMLPMSYSGRFVAENEMASGYCKVLVNPEGKILGVHMLGNPCSELIVTAGLAIERGMTAHELSEIIFPHPSVAEILKETLETFPRTH</sequence>
<evidence type="ECO:0000259" key="18">
    <source>
        <dbReference type="Pfam" id="PF07992"/>
    </source>
</evidence>
<evidence type="ECO:0000256" key="12">
    <source>
        <dbReference type="ARBA" id="ARBA00049187"/>
    </source>
</evidence>
<dbReference type="InterPro" id="IPR006258">
    <property type="entry name" value="Lipoamide_DH"/>
</dbReference>
<dbReference type="InterPro" id="IPR023753">
    <property type="entry name" value="FAD/NAD-binding_dom"/>
</dbReference>
<keyword evidence="11 16" id="KW-0676">Redox-active center</keyword>
<dbReference type="STRING" id="879243.Poras_1362"/>
<feature type="binding site" evidence="14">
    <location>
        <position position="201"/>
    </location>
    <ligand>
        <name>NAD(+)</name>
        <dbReference type="ChEBI" id="CHEBI:57540"/>
    </ligand>
</feature>
<evidence type="ECO:0000256" key="5">
    <source>
        <dbReference type="ARBA" id="ARBA00022490"/>
    </source>
</evidence>
<dbReference type="HOGENOM" id="CLU_016755_0_2_10"/>
<accession>F4KMK2</accession>
<dbReference type="InterPro" id="IPR050151">
    <property type="entry name" value="Class-I_Pyr_Nuc-Dis_Oxidored"/>
</dbReference>
<feature type="domain" description="FAD/NAD(P)-binding" evidence="18">
    <location>
        <begin position="3"/>
        <end position="320"/>
    </location>
</feature>
<dbReference type="RefSeq" id="WP_013760680.1">
    <property type="nucleotide sequence ID" value="NC_015501.1"/>
</dbReference>
<comment type="subcellular location">
    <subcellularLocation>
        <location evidence="1">Cytoplasm</location>
    </subcellularLocation>
</comment>
<dbReference type="GO" id="GO:0050660">
    <property type="term" value="F:flavin adenine dinucleotide binding"/>
    <property type="evidence" value="ECO:0007669"/>
    <property type="project" value="InterPro"/>
</dbReference>
<dbReference type="InterPro" id="IPR012999">
    <property type="entry name" value="Pyr_OxRdtase_I_AS"/>
</dbReference>
<feature type="binding site" evidence="14">
    <location>
        <position position="264"/>
    </location>
    <ligand>
        <name>NAD(+)</name>
        <dbReference type="ChEBI" id="CHEBI:57540"/>
    </ligand>
</feature>
<feature type="binding site" evidence="14">
    <location>
        <begin position="178"/>
        <end position="185"/>
    </location>
    <ligand>
        <name>NAD(+)</name>
        <dbReference type="ChEBI" id="CHEBI:57540"/>
    </ligand>
</feature>
<feature type="active site" description="Proton acceptor" evidence="13">
    <location>
        <position position="439"/>
    </location>
</feature>
<feature type="binding site" evidence="14">
    <location>
        <begin position="141"/>
        <end position="143"/>
    </location>
    <ligand>
        <name>FAD</name>
        <dbReference type="ChEBI" id="CHEBI:57692"/>
    </ligand>
</feature>
<evidence type="ECO:0000256" key="15">
    <source>
        <dbReference type="PIRSR" id="PIRSR000350-4"/>
    </source>
</evidence>
<dbReference type="InterPro" id="IPR004099">
    <property type="entry name" value="Pyr_nucl-diS_OxRdtase_dimer"/>
</dbReference>
<dbReference type="NCBIfam" id="TIGR01350">
    <property type="entry name" value="lipoamide_DH"/>
    <property type="match status" value="1"/>
</dbReference>
<dbReference type="PRINTS" id="PR00368">
    <property type="entry name" value="FADPNR"/>
</dbReference>
<proteinExistence type="inferred from homology"/>
<evidence type="ECO:0000256" key="8">
    <source>
        <dbReference type="ARBA" id="ARBA00023002"/>
    </source>
</evidence>
<dbReference type="GO" id="GO:0005737">
    <property type="term" value="C:cytoplasm"/>
    <property type="evidence" value="ECO:0007669"/>
    <property type="project" value="UniProtKB-SubCell"/>
</dbReference>
<dbReference type="AlphaFoldDB" id="F4KMK2"/>
<keyword evidence="20" id="KW-1185">Reference proteome</keyword>
<evidence type="ECO:0000259" key="17">
    <source>
        <dbReference type="Pfam" id="PF02852"/>
    </source>
</evidence>
<comment type="miscellaneous">
    <text evidence="16">The active site is a redox-active disulfide bond.</text>
</comment>
<keyword evidence="9 14" id="KW-0520">NAD</keyword>
<protein>
    <recommendedName>
        <fullName evidence="4 16">Dihydrolipoyl dehydrogenase</fullName>
        <ecNumber evidence="3 16">1.8.1.4</ecNumber>
    </recommendedName>
</protein>
<evidence type="ECO:0000256" key="1">
    <source>
        <dbReference type="ARBA" id="ARBA00004496"/>
    </source>
</evidence>
<dbReference type="EMBL" id="CP002689">
    <property type="protein sequence ID" value="AEE13301.1"/>
    <property type="molecule type" value="Genomic_DNA"/>
</dbReference>
<evidence type="ECO:0000256" key="6">
    <source>
        <dbReference type="ARBA" id="ARBA00022630"/>
    </source>
</evidence>
<dbReference type="InterPro" id="IPR016156">
    <property type="entry name" value="FAD/NAD-linked_Rdtase_dimer_sf"/>
</dbReference>
<keyword evidence="10" id="KW-1015">Disulfide bond</keyword>
<comment type="similarity">
    <text evidence="2 16">Belongs to the class-I pyridine nucleotide-disulfide oxidoreductase family.</text>
</comment>
<dbReference type="InterPro" id="IPR001100">
    <property type="entry name" value="Pyr_nuc-diS_OxRdtase"/>
</dbReference>